<dbReference type="SUPFAM" id="SSF51658">
    <property type="entry name" value="Xylose isomerase-like"/>
    <property type="match status" value="1"/>
</dbReference>
<dbReference type="InterPro" id="IPR013022">
    <property type="entry name" value="Xyl_isomerase-like_TIM-brl"/>
</dbReference>
<evidence type="ECO:0000313" key="2">
    <source>
        <dbReference type="EMBL" id="MFD2116655.1"/>
    </source>
</evidence>
<evidence type="ECO:0000259" key="1">
    <source>
        <dbReference type="Pfam" id="PF01261"/>
    </source>
</evidence>
<name>A0ABW4YLZ2_9BACL</name>
<dbReference type="GO" id="GO:0016853">
    <property type="term" value="F:isomerase activity"/>
    <property type="evidence" value="ECO:0007669"/>
    <property type="project" value="UniProtKB-KW"/>
</dbReference>
<reference evidence="3" key="1">
    <citation type="journal article" date="2019" name="Int. J. Syst. Evol. Microbiol.">
        <title>The Global Catalogue of Microorganisms (GCM) 10K type strain sequencing project: providing services to taxonomists for standard genome sequencing and annotation.</title>
        <authorList>
            <consortium name="The Broad Institute Genomics Platform"/>
            <consortium name="The Broad Institute Genome Sequencing Center for Infectious Disease"/>
            <person name="Wu L."/>
            <person name="Ma J."/>
        </authorList>
    </citation>
    <scope>NUCLEOTIDE SEQUENCE [LARGE SCALE GENOMIC DNA]</scope>
    <source>
        <strain evidence="3">GH52</strain>
    </source>
</reference>
<dbReference type="Pfam" id="PF01261">
    <property type="entry name" value="AP_endonuc_2"/>
    <property type="match status" value="1"/>
</dbReference>
<dbReference type="RefSeq" id="WP_377773058.1">
    <property type="nucleotide sequence ID" value="NZ_JBHUHO010000031.1"/>
</dbReference>
<gene>
    <name evidence="2" type="ORF">ACFSJH_13075</name>
</gene>
<dbReference type="PANTHER" id="PTHR12110:SF53">
    <property type="entry name" value="BLR5974 PROTEIN"/>
    <property type="match status" value="1"/>
</dbReference>
<dbReference type="Gene3D" id="3.20.20.150">
    <property type="entry name" value="Divalent-metal-dependent TIM barrel enzymes"/>
    <property type="match status" value="1"/>
</dbReference>
<keyword evidence="3" id="KW-1185">Reference proteome</keyword>
<dbReference type="Proteomes" id="UP001597362">
    <property type="component" value="Unassembled WGS sequence"/>
</dbReference>
<feature type="domain" description="Xylose isomerase-like TIM barrel" evidence="1">
    <location>
        <begin position="26"/>
        <end position="271"/>
    </location>
</feature>
<sequence length="285" mass="31316">MKLGVSTYSLHQAYQSGEMSLEEVIAFIAEAGGDHVEIVPIGYNLVEQPELITTIKNAAAASGLEISNYAIGANFADLSDADYRAEIERVKQEVDAAAALGVKRMRHDVASSPDLSITNFMNQLPKLAAACQEIADHAMQYDITTSVENHGFFIQHSDRVKALVAATNRDNFKTTLDVGNFLCDDELPTAAVQNNIDIASMVHIKDFLYRPKQRIPGAGWFNTANGNWLRGTIAGHGDIDMIEVLRIIKASGYDGYFSLEFEGMENCREATKIGLANVRRIWDSV</sequence>
<proteinExistence type="predicted"/>
<evidence type="ECO:0000313" key="3">
    <source>
        <dbReference type="Proteomes" id="UP001597362"/>
    </source>
</evidence>
<accession>A0ABW4YLZ2</accession>
<comment type="caution">
    <text evidence="2">The sequence shown here is derived from an EMBL/GenBank/DDBJ whole genome shotgun (WGS) entry which is preliminary data.</text>
</comment>
<organism evidence="2 3">
    <name type="scientific">Paenibacillus yanchengensis</name>
    <dbReference type="NCBI Taxonomy" id="2035833"/>
    <lineage>
        <taxon>Bacteria</taxon>
        <taxon>Bacillati</taxon>
        <taxon>Bacillota</taxon>
        <taxon>Bacilli</taxon>
        <taxon>Bacillales</taxon>
        <taxon>Paenibacillaceae</taxon>
        <taxon>Paenibacillus</taxon>
    </lineage>
</organism>
<dbReference type="EMBL" id="JBHUHO010000031">
    <property type="protein sequence ID" value="MFD2116655.1"/>
    <property type="molecule type" value="Genomic_DNA"/>
</dbReference>
<dbReference type="InterPro" id="IPR050312">
    <property type="entry name" value="IolE/XylAMocC-like"/>
</dbReference>
<protein>
    <submittedName>
        <fullName evidence="2">Sugar phosphate isomerase/epimerase family protein</fullName>
    </submittedName>
</protein>
<dbReference type="PANTHER" id="PTHR12110">
    <property type="entry name" value="HYDROXYPYRUVATE ISOMERASE"/>
    <property type="match status" value="1"/>
</dbReference>
<keyword evidence="2" id="KW-0413">Isomerase</keyword>
<dbReference type="InterPro" id="IPR036237">
    <property type="entry name" value="Xyl_isomerase-like_sf"/>
</dbReference>